<dbReference type="Proteomes" id="UP000292085">
    <property type="component" value="Unassembled WGS sequence"/>
</dbReference>
<sequence>MAVLVLGMHRTGSSAITRFLNFLGCTLPHTLLDANPTNPAGHWESDAIRAFNDGMLAEAGSAWSDWLPMHADWAKSQTYQDNLPAAAKVLDAEFGDAALFVLKDPRICRLAGFWYEVLAQRNIETATLIPLRNPLEVAASLCKRDRMDPTIGQLLWLRHVLDAEFASRGRRRMFTHYEELLDNWSGLADRLGEGLEIDWPRSRAAFAADATAFLSHDLRHHVRQPADIIENAAYSRWLRETYAILLRWIAYGEDDEGRARLDAIRQAFNETGENFFPVVTALSTAHREIEDISRDRHSLALRVAELTQVTDDAHTEKFLAADRLDAANRRAEDLDRQLDLAFAQLRDAGDAQQQLHLSLETADRRSKLLDEELAAVRNRLAQANGALATTQTSLDDATRTVASLEAKLQSTREELSQTVLAHAKKDDLLTASGDRIAALDADLDQARHQMKEADLRLDSLCLRITQADAEIVRWQTTTKQLNVERQMDHQEMEGLRASLKLKSNDLKMQRHRHEQEIAALHGETQASVARNVELSILHVQAMERADSLSGQLQEARAYAVLQNDHVHFLRETLRILAAPGRWWLRLVPAGWAKAIKDKTLQREGLFDADSYRNHYPDVADAGGDPLLHYVSHGLEEGRLRT</sequence>
<protein>
    <recommendedName>
        <fullName evidence="4">Sulfotransferase family protein</fullName>
    </recommendedName>
</protein>
<dbReference type="EMBL" id="SGIS01000045">
    <property type="protein sequence ID" value="RZF60900.1"/>
    <property type="molecule type" value="Genomic_DNA"/>
</dbReference>
<keyword evidence="3" id="KW-1185">Reference proteome</keyword>
<reference evidence="2 3" key="1">
    <citation type="submission" date="2019-02" db="EMBL/GenBank/DDBJ databases">
        <authorList>
            <person name="Li Y."/>
        </authorList>
    </citation>
    <scope>NUCLEOTIDE SEQUENCE [LARGE SCALE GENOMIC DNA]</scope>
    <source>
        <strain evidence="2 3">3-7</strain>
    </source>
</reference>
<comment type="caution">
    <text evidence="2">The sequence shown here is derived from an EMBL/GenBank/DDBJ whole genome shotgun (WGS) entry which is preliminary data.</text>
</comment>
<dbReference type="RefSeq" id="WP_130159974.1">
    <property type="nucleotide sequence ID" value="NZ_SGIS01000045.1"/>
</dbReference>
<accession>A0A4Q6XLB3</accession>
<dbReference type="SUPFAM" id="SSF57997">
    <property type="entry name" value="Tropomyosin"/>
    <property type="match status" value="1"/>
</dbReference>
<dbReference type="SUPFAM" id="SSF52540">
    <property type="entry name" value="P-loop containing nucleoside triphosphate hydrolases"/>
    <property type="match status" value="1"/>
</dbReference>
<dbReference type="InterPro" id="IPR027417">
    <property type="entry name" value="P-loop_NTPase"/>
</dbReference>
<evidence type="ECO:0000313" key="3">
    <source>
        <dbReference type="Proteomes" id="UP000292085"/>
    </source>
</evidence>
<proteinExistence type="predicted"/>
<gene>
    <name evidence="2" type="ORF">EWE75_20595</name>
</gene>
<dbReference type="OrthoDB" id="9816424at2"/>
<keyword evidence="1" id="KW-0175">Coiled coil</keyword>
<evidence type="ECO:0000256" key="1">
    <source>
        <dbReference type="SAM" id="Coils"/>
    </source>
</evidence>
<organism evidence="2 3">
    <name type="scientific">Sphingomonas populi</name>
    <dbReference type="NCBI Taxonomy" id="2484750"/>
    <lineage>
        <taxon>Bacteria</taxon>
        <taxon>Pseudomonadati</taxon>
        <taxon>Pseudomonadota</taxon>
        <taxon>Alphaproteobacteria</taxon>
        <taxon>Sphingomonadales</taxon>
        <taxon>Sphingomonadaceae</taxon>
        <taxon>Sphingomonas</taxon>
    </lineage>
</organism>
<feature type="coiled-coil region" evidence="1">
    <location>
        <begin position="324"/>
        <end position="463"/>
    </location>
</feature>
<evidence type="ECO:0008006" key="4">
    <source>
        <dbReference type="Google" id="ProtNLM"/>
    </source>
</evidence>
<name>A0A4Q6XLB3_9SPHN</name>
<evidence type="ECO:0000313" key="2">
    <source>
        <dbReference type="EMBL" id="RZF60900.1"/>
    </source>
</evidence>
<dbReference type="AlphaFoldDB" id="A0A4Q6XLB3"/>
<dbReference type="Gene3D" id="3.40.50.300">
    <property type="entry name" value="P-loop containing nucleotide triphosphate hydrolases"/>
    <property type="match status" value="1"/>
</dbReference>